<name>A0ABR0JZJ0_9EURO</name>
<feature type="compositionally biased region" description="Acidic residues" evidence="1">
    <location>
        <begin position="1"/>
        <end position="11"/>
    </location>
</feature>
<dbReference type="PANTHER" id="PTHR11941:SF54">
    <property type="entry name" value="ENOYL-COA HYDRATASE, MITOCHONDRIAL"/>
    <property type="match status" value="1"/>
</dbReference>
<reference evidence="2 3" key="1">
    <citation type="submission" date="2023-08" db="EMBL/GenBank/DDBJ databases">
        <title>Black Yeasts Isolated from many extreme environments.</title>
        <authorList>
            <person name="Coleine C."/>
            <person name="Stajich J.E."/>
            <person name="Selbmann L."/>
        </authorList>
    </citation>
    <scope>NUCLEOTIDE SEQUENCE [LARGE SCALE GENOMIC DNA]</scope>
    <source>
        <strain evidence="2 3">CCFEE 5885</strain>
    </source>
</reference>
<keyword evidence="3" id="KW-1185">Reference proteome</keyword>
<dbReference type="CDD" id="cd06558">
    <property type="entry name" value="crotonase-like"/>
    <property type="match status" value="1"/>
</dbReference>
<dbReference type="Pfam" id="PF00378">
    <property type="entry name" value="ECH_1"/>
    <property type="match status" value="1"/>
</dbReference>
<gene>
    <name evidence="2" type="ORF">LTR24_008566</name>
</gene>
<feature type="compositionally biased region" description="Basic and acidic residues" evidence="1">
    <location>
        <begin position="366"/>
        <end position="383"/>
    </location>
</feature>
<evidence type="ECO:0000256" key="1">
    <source>
        <dbReference type="SAM" id="MobiDB-lite"/>
    </source>
</evidence>
<dbReference type="Gene3D" id="3.90.226.10">
    <property type="entry name" value="2-enoyl-CoA Hydratase, Chain A, domain 1"/>
    <property type="match status" value="1"/>
</dbReference>
<sequence>MEYASADDDQTNSDHAPQDTESSEIRILRQKSREGLPRKIRHQGHILTLLPGPWPSYDTVLSRVAKFVEGLQSDSTEAVGVEVAQGVYVLNHRSNGNRFTASSGLSLQVEFHRIRNGNSLDRDLMRHLTHTFRAIGTIEGVNAVVLKAAPLASGKQCFSAGADITTMAELRSAEAATTFIKSISNLCTAIRDLPAPVVAAIDGPCIGAGLEVAASCDLRVGTSSATFSMPEVILGIPSVVEARLLCDIVGWARARHLMFTGCTWSASEALQAGLITAQFDHSKDMSSWIASFIETGNSSFQVYKDQKALMRKWEDSSIDEGIAAGIESFANRFRDPALRKKVTGLIGKRLKKPAVKKFPSTMKLDLQQRRTKSDKNGSQEDKSTVSIHKKISLNNNATTTADHARFFSQSCRS</sequence>
<dbReference type="EMBL" id="JAVRRG010000152">
    <property type="protein sequence ID" value="KAK5080285.1"/>
    <property type="molecule type" value="Genomic_DNA"/>
</dbReference>
<evidence type="ECO:0000313" key="2">
    <source>
        <dbReference type="EMBL" id="KAK5080285.1"/>
    </source>
</evidence>
<dbReference type="SUPFAM" id="SSF52096">
    <property type="entry name" value="ClpP/crotonase"/>
    <property type="match status" value="1"/>
</dbReference>
<comment type="caution">
    <text evidence="2">The sequence shown here is derived from an EMBL/GenBank/DDBJ whole genome shotgun (WGS) entry which is preliminary data.</text>
</comment>
<organism evidence="2 3">
    <name type="scientific">Lithohypha guttulata</name>
    <dbReference type="NCBI Taxonomy" id="1690604"/>
    <lineage>
        <taxon>Eukaryota</taxon>
        <taxon>Fungi</taxon>
        <taxon>Dikarya</taxon>
        <taxon>Ascomycota</taxon>
        <taxon>Pezizomycotina</taxon>
        <taxon>Eurotiomycetes</taxon>
        <taxon>Chaetothyriomycetidae</taxon>
        <taxon>Chaetothyriales</taxon>
        <taxon>Trichomeriaceae</taxon>
        <taxon>Lithohypha</taxon>
    </lineage>
</organism>
<proteinExistence type="predicted"/>
<dbReference type="InterPro" id="IPR029045">
    <property type="entry name" value="ClpP/crotonase-like_dom_sf"/>
</dbReference>
<dbReference type="PANTHER" id="PTHR11941">
    <property type="entry name" value="ENOYL-COA HYDRATASE-RELATED"/>
    <property type="match status" value="1"/>
</dbReference>
<feature type="region of interest" description="Disordered" evidence="1">
    <location>
        <begin position="1"/>
        <end position="24"/>
    </location>
</feature>
<protein>
    <submittedName>
        <fullName evidence="2">Uncharacterized protein</fullName>
    </submittedName>
</protein>
<accession>A0ABR0JZJ0</accession>
<evidence type="ECO:0000313" key="3">
    <source>
        <dbReference type="Proteomes" id="UP001345013"/>
    </source>
</evidence>
<dbReference type="InterPro" id="IPR001753">
    <property type="entry name" value="Enoyl-CoA_hydra/iso"/>
</dbReference>
<feature type="region of interest" description="Disordered" evidence="1">
    <location>
        <begin position="365"/>
        <end position="388"/>
    </location>
</feature>
<dbReference type="Proteomes" id="UP001345013">
    <property type="component" value="Unassembled WGS sequence"/>
</dbReference>